<organism evidence="1 2">
    <name type="scientific">Teladorsagia circumcincta</name>
    <name type="common">Brown stomach worm</name>
    <name type="synonym">Ostertagia circumcincta</name>
    <dbReference type="NCBI Taxonomy" id="45464"/>
    <lineage>
        <taxon>Eukaryota</taxon>
        <taxon>Metazoa</taxon>
        <taxon>Ecdysozoa</taxon>
        <taxon>Nematoda</taxon>
        <taxon>Chromadorea</taxon>
        <taxon>Rhabditida</taxon>
        <taxon>Rhabditina</taxon>
        <taxon>Rhabditomorpha</taxon>
        <taxon>Strongyloidea</taxon>
        <taxon>Trichostrongylidae</taxon>
        <taxon>Teladorsagia</taxon>
    </lineage>
</organism>
<proteinExistence type="predicted"/>
<evidence type="ECO:0000313" key="1">
    <source>
        <dbReference type="EMBL" id="PIO77780.1"/>
    </source>
</evidence>
<keyword evidence="2" id="KW-1185">Reference proteome</keyword>
<accession>A0A2G9V7P6</accession>
<dbReference type="AlphaFoldDB" id="A0A2G9V7P6"/>
<gene>
    <name evidence="1" type="ORF">TELCIR_00042</name>
</gene>
<sequence length="57" mass="6441">MKEKEVFVQGIPEGINEKLSVGVHLKFASSSQTRTSLMILHNHRIDHATKGLRAWTL</sequence>
<reference evidence="1 2" key="1">
    <citation type="submission" date="2015-09" db="EMBL/GenBank/DDBJ databases">
        <title>Draft genome of the parasitic nematode Teladorsagia circumcincta isolate WARC Sus (inbred).</title>
        <authorList>
            <person name="Mitreva M."/>
        </authorList>
    </citation>
    <scope>NUCLEOTIDE SEQUENCE [LARGE SCALE GENOMIC DNA]</scope>
    <source>
        <strain evidence="1 2">S</strain>
    </source>
</reference>
<name>A0A2G9V7P6_TELCI</name>
<evidence type="ECO:0000313" key="2">
    <source>
        <dbReference type="Proteomes" id="UP000230423"/>
    </source>
</evidence>
<protein>
    <submittedName>
        <fullName evidence="1">Uncharacterized protein</fullName>
    </submittedName>
</protein>
<dbReference type="EMBL" id="KZ344986">
    <property type="protein sequence ID" value="PIO77780.1"/>
    <property type="molecule type" value="Genomic_DNA"/>
</dbReference>
<dbReference type="Proteomes" id="UP000230423">
    <property type="component" value="Unassembled WGS sequence"/>
</dbReference>